<proteinExistence type="predicted"/>
<comment type="caution">
    <text evidence="1">The sequence shown here is derived from an EMBL/GenBank/DDBJ whole genome shotgun (WGS) entry which is preliminary data.</text>
</comment>
<organism evidence="1 2">
    <name type="scientific">Ataeniobius toweri</name>
    <dbReference type="NCBI Taxonomy" id="208326"/>
    <lineage>
        <taxon>Eukaryota</taxon>
        <taxon>Metazoa</taxon>
        <taxon>Chordata</taxon>
        <taxon>Craniata</taxon>
        <taxon>Vertebrata</taxon>
        <taxon>Euteleostomi</taxon>
        <taxon>Actinopterygii</taxon>
        <taxon>Neopterygii</taxon>
        <taxon>Teleostei</taxon>
        <taxon>Neoteleostei</taxon>
        <taxon>Acanthomorphata</taxon>
        <taxon>Ovalentaria</taxon>
        <taxon>Atherinomorphae</taxon>
        <taxon>Cyprinodontiformes</taxon>
        <taxon>Goodeidae</taxon>
        <taxon>Ataeniobius</taxon>
    </lineage>
</organism>
<gene>
    <name evidence="1" type="ORF">ATANTOWER_010592</name>
</gene>
<dbReference type="EMBL" id="JAHUTI010061348">
    <property type="protein sequence ID" value="MED6252357.1"/>
    <property type="molecule type" value="Genomic_DNA"/>
</dbReference>
<protein>
    <submittedName>
        <fullName evidence="1">Uncharacterized protein</fullName>
    </submittedName>
</protein>
<dbReference type="Proteomes" id="UP001345963">
    <property type="component" value="Unassembled WGS sequence"/>
</dbReference>
<accession>A0ABU7BNY5</accession>
<evidence type="ECO:0000313" key="2">
    <source>
        <dbReference type="Proteomes" id="UP001345963"/>
    </source>
</evidence>
<reference evidence="1 2" key="1">
    <citation type="submission" date="2021-07" db="EMBL/GenBank/DDBJ databases">
        <authorList>
            <person name="Palmer J.M."/>
        </authorList>
    </citation>
    <scope>NUCLEOTIDE SEQUENCE [LARGE SCALE GENOMIC DNA]</scope>
    <source>
        <strain evidence="1 2">AT_MEX2019</strain>
        <tissue evidence="1">Muscle</tissue>
    </source>
</reference>
<evidence type="ECO:0000313" key="1">
    <source>
        <dbReference type="EMBL" id="MED6252357.1"/>
    </source>
</evidence>
<name>A0ABU7BNY5_9TELE</name>
<keyword evidence="2" id="KW-1185">Reference proteome</keyword>
<sequence>MKANTLNGLRPLFCSFDRRNPQCTWLVDQLCMCHEVCTCFYTFKPLVDQALSVVQRFTFKQDLKHAARATMEWFRSKQTRMVQSKSIILNQCSKMLSNQSDRA</sequence>